<dbReference type="SMART" id="SM00252">
    <property type="entry name" value="SH2"/>
    <property type="match status" value="1"/>
</dbReference>
<feature type="domain" description="SOCS box" evidence="8">
    <location>
        <begin position="259"/>
        <end position="308"/>
    </location>
</feature>
<keyword evidence="2" id="KW-0734">Signal transduction inhibitor</keyword>
<dbReference type="InterPro" id="IPR000980">
    <property type="entry name" value="SH2"/>
</dbReference>
<dbReference type="GO" id="GO:0046935">
    <property type="term" value="F:1-phosphatidylinositol-3-kinase regulator activity"/>
    <property type="evidence" value="ECO:0007669"/>
    <property type="project" value="TreeGrafter"/>
</dbReference>
<evidence type="ECO:0000313" key="9">
    <source>
        <dbReference type="Proteomes" id="UP000095283"/>
    </source>
</evidence>
<reference evidence="10" key="1">
    <citation type="submission" date="2016-11" db="UniProtKB">
        <authorList>
            <consortium name="WormBaseParasite"/>
        </authorList>
    </citation>
    <scope>IDENTIFICATION</scope>
</reference>
<dbReference type="PROSITE" id="PS50001">
    <property type="entry name" value="SH2"/>
    <property type="match status" value="1"/>
</dbReference>
<evidence type="ECO:0000313" key="10">
    <source>
        <dbReference type="WBParaSite" id="Hba_18827"/>
    </source>
</evidence>
<protein>
    <submittedName>
        <fullName evidence="10">SH2 domain-containing protein</fullName>
    </submittedName>
</protein>
<dbReference type="InterPro" id="IPR036860">
    <property type="entry name" value="SH2_dom_sf"/>
</dbReference>
<keyword evidence="6" id="KW-1133">Transmembrane helix</keyword>
<keyword evidence="3" id="KW-0833">Ubl conjugation pathway</keyword>
<evidence type="ECO:0000256" key="6">
    <source>
        <dbReference type="SAM" id="Phobius"/>
    </source>
</evidence>
<dbReference type="PANTHER" id="PTHR10155">
    <property type="entry name" value="PHOSPHATIDYLINOSITOL 3-KINASE REGULATORY SUBUNIT"/>
    <property type="match status" value="1"/>
</dbReference>
<feature type="transmembrane region" description="Helical" evidence="6">
    <location>
        <begin position="113"/>
        <end position="134"/>
    </location>
</feature>
<dbReference type="GO" id="GO:0009968">
    <property type="term" value="P:negative regulation of signal transduction"/>
    <property type="evidence" value="ECO:0007669"/>
    <property type="project" value="UniProtKB-KW"/>
</dbReference>
<proteinExistence type="predicted"/>
<evidence type="ECO:0000256" key="2">
    <source>
        <dbReference type="ARBA" id="ARBA00022700"/>
    </source>
</evidence>
<keyword evidence="6" id="KW-0812">Transmembrane</keyword>
<keyword evidence="1" id="KW-0341">Growth regulation</keyword>
<evidence type="ECO:0000256" key="1">
    <source>
        <dbReference type="ARBA" id="ARBA00022604"/>
    </source>
</evidence>
<dbReference type="Proteomes" id="UP000095283">
    <property type="component" value="Unplaced"/>
</dbReference>
<keyword evidence="9" id="KW-1185">Reference proteome</keyword>
<dbReference type="GO" id="GO:0046854">
    <property type="term" value="P:phosphatidylinositol phosphate biosynthetic process"/>
    <property type="evidence" value="ECO:0007669"/>
    <property type="project" value="TreeGrafter"/>
</dbReference>
<dbReference type="PANTHER" id="PTHR10155:SF0">
    <property type="entry name" value="SUPPRESSOR OF CYTOKINE SIGNALING AT 36E, ISOFORM D"/>
    <property type="match status" value="1"/>
</dbReference>
<evidence type="ECO:0000259" key="8">
    <source>
        <dbReference type="PROSITE" id="PS50225"/>
    </source>
</evidence>
<dbReference type="PROSITE" id="PS50225">
    <property type="entry name" value="SOCS"/>
    <property type="match status" value="1"/>
</dbReference>
<dbReference type="GO" id="GO:0005942">
    <property type="term" value="C:phosphatidylinositol 3-kinase complex"/>
    <property type="evidence" value="ECO:0007669"/>
    <property type="project" value="TreeGrafter"/>
</dbReference>
<evidence type="ECO:0000256" key="3">
    <source>
        <dbReference type="ARBA" id="ARBA00022786"/>
    </source>
</evidence>
<keyword evidence="6" id="KW-0472">Membrane</keyword>
<dbReference type="WBParaSite" id="Hba_18827">
    <property type="protein sequence ID" value="Hba_18827"/>
    <property type="gene ID" value="Hba_18827"/>
</dbReference>
<dbReference type="InterPro" id="IPR001496">
    <property type="entry name" value="SOCS_box"/>
</dbReference>
<keyword evidence="4 5" id="KW-0727">SH2 domain</keyword>
<dbReference type="GO" id="GO:0035556">
    <property type="term" value="P:intracellular signal transduction"/>
    <property type="evidence" value="ECO:0007669"/>
    <property type="project" value="InterPro"/>
</dbReference>
<evidence type="ECO:0000256" key="4">
    <source>
        <dbReference type="ARBA" id="ARBA00022999"/>
    </source>
</evidence>
<dbReference type="SUPFAM" id="SSF55550">
    <property type="entry name" value="SH2 domain"/>
    <property type="match status" value="1"/>
</dbReference>
<evidence type="ECO:0000256" key="5">
    <source>
        <dbReference type="PROSITE-ProRule" id="PRU00191"/>
    </source>
</evidence>
<feature type="domain" description="SH2" evidence="7">
    <location>
        <begin position="169"/>
        <end position="264"/>
    </location>
</feature>
<dbReference type="SMART" id="SM00253">
    <property type="entry name" value="SOCS"/>
    <property type="match status" value="1"/>
</dbReference>
<organism evidence="9 10">
    <name type="scientific">Heterorhabditis bacteriophora</name>
    <name type="common">Entomopathogenic nematode worm</name>
    <dbReference type="NCBI Taxonomy" id="37862"/>
    <lineage>
        <taxon>Eukaryota</taxon>
        <taxon>Metazoa</taxon>
        <taxon>Ecdysozoa</taxon>
        <taxon>Nematoda</taxon>
        <taxon>Chromadorea</taxon>
        <taxon>Rhabditida</taxon>
        <taxon>Rhabditina</taxon>
        <taxon>Rhabditomorpha</taxon>
        <taxon>Strongyloidea</taxon>
        <taxon>Heterorhabditidae</taxon>
        <taxon>Heterorhabditis</taxon>
    </lineage>
</organism>
<dbReference type="AlphaFoldDB" id="A0A1I7XM17"/>
<sequence length="318" mass="37059">MDRPSNSGFNPTHNSVKQKNRLVFSMICHYCHTVIVNVWFRLRASPFCPCFSPTITDSDSDDDSNPVGEVNKIGINWLWSPLEEVLQQRVAITGEATTHTGKAVVQGTSMYNFITYMVLILELLWKFYLVLYFLKYSVVNRLCETTVHRIVEYSYHLVPDIDRILAASFYWGVIDRFRAEELLEGKPEGTFLLRDSAQSEYLFSVSFRRYQRTLHARIEQANHRFGFDILDQSVFSAPTVIQLMENYKDPSRCLFFEPQLTYPLHRDKVFSLQQLCRGAIVSHTTYTGVSYLRLPSKLKQYIREYHYSIPVRTVTLSE</sequence>
<evidence type="ECO:0000259" key="7">
    <source>
        <dbReference type="PROSITE" id="PS50001"/>
    </source>
</evidence>
<dbReference type="Gene3D" id="3.30.505.10">
    <property type="entry name" value="SH2 domain"/>
    <property type="match status" value="1"/>
</dbReference>
<feature type="transmembrane region" description="Helical" evidence="6">
    <location>
        <begin position="21"/>
        <end position="40"/>
    </location>
</feature>
<dbReference type="Pfam" id="PF00017">
    <property type="entry name" value="SH2"/>
    <property type="match status" value="1"/>
</dbReference>
<dbReference type="Pfam" id="PF07525">
    <property type="entry name" value="SOCS_box"/>
    <property type="match status" value="1"/>
</dbReference>
<dbReference type="SMART" id="SM00969">
    <property type="entry name" value="SOCS_box"/>
    <property type="match status" value="1"/>
</dbReference>
<name>A0A1I7XM17_HETBA</name>
<accession>A0A1I7XM17</accession>
<dbReference type="SUPFAM" id="SSF158235">
    <property type="entry name" value="SOCS box-like"/>
    <property type="match status" value="1"/>
</dbReference>
<dbReference type="InterPro" id="IPR036036">
    <property type="entry name" value="SOCS_box-like_dom_sf"/>
</dbReference>